<evidence type="ECO:0000313" key="1">
    <source>
        <dbReference type="EMBL" id="KAH9424557.1"/>
    </source>
</evidence>
<dbReference type="Proteomes" id="UP000887458">
    <property type="component" value="Unassembled WGS sequence"/>
</dbReference>
<organism evidence="1 2">
    <name type="scientific">Dermatophagoides pteronyssinus</name>
    <name type="common">European house dust mite</name>
    <dbReference type="NCBI Taxonomy" id="6956"/>
    <lineage>
        <taxon>Eukaryota</taxon>
        <taxon>Metazoa</taxon>
        <taxon>Ecdysozoa</taxon>
        <taxon>Arthropoda</taxon>
        <taxon>Chelicerata</taxon>
        <taxon>Arachnida</taxon>
        <taxon>Acari</taxon>
        <taxon>Acariformes</taxon>
        <taxon>Sarcoptiformes</taxon>
        <taxon>Astigmata</taxon>
        <taxon>Psoroptidia</taxon>
        <taxon>Analgoidea</taxon>
        <taxon>Pyroglyphidae</taxon>
        <taxon>Dermatophagoidinae</taxon>
        <taxon>Dermatophagoides</taxon>
    </lineage>
</organism>
<gene>
    <name evidence="1" type="ORF">DERP_004742</name>
</gene>
<evidence type="ECO:0000313" key="2">
    <source>
        <dbReference type="Proteomes" id="UP000887458"/>
    </source>
</evidence>
<reference evidence="1 2" key="2">
    <citation type="journal article" date="2022" name="Mol. Biol. Evol.">
        <title>Comparative Genomics Reveals Insights into the Divergent Evolution of Astigmatic Mites and Household Pest Adaptations.</title>
        <authorList>
            <person name="Xiong Q."/>
            <person name="Wan A.T."/>
            <person name="Liu X."/>
            <person name="Fung C.S."/>
            <person name="Xiao X."/>
            <person name="Malainual N."/>
            <person name="Hou J."/>
            <person name="Wang L."/>
            <person name="Wang M."/>
            <person name="Yang K.Y."/>
            <person name="Cui Y."/>
            <person name="Leung E.L."/>
            <person name="Nong W."/>
            <person name="Shin S.K."/>
            <person name="Au S.W."/>
            <person name="Jeong K.Y."/>
            <person name="Chew F.T."/>
            <person name="Hui J.H."/>
            <person name="Leung T.F."/>
            <person name="Tungtrongchitr A."/>
            <person name="Zhong N."/>
            <person name="Liu Z."/>
            <person name="Tsui S.K."/>
        </authorList>
    </citation>
    <scope>NUCLEOTIDE SEQUENCE [LARGE SCALE GENOMIC DNA]</scope>
    <source>
        <strain evidence="1">Derp</strain>
    </source>
</reference>
<comment type="caution">
    <text evidence="1">The sequence shown here is derived from an EMBL/GenBank/DDBJ whole genome shotgun (WGS) entry which is preliminary data.</text>
</comment>
<name>A0ABQ8JQ85_DERPT</name>
<protein>
    <submittedName>
        <fullName evidence="1">Uncharacterized protein</fullName>
    </submittedName>
</protein>
<sequence>MHVLMIYSGGVQRKITNSIHHNQCSSRPSMSMLRSSFQPNNFDDATSDDMVFHCLIDKKETIDADDDLASQKKKDLTQQRMINGSVPCICQKMQDFISLLLRGKDIQSNYITSSNSCGNYLNKN</sequence>
<proteinExistence type="predicted"/>
<dbReference type="EMBL" id="NJHN03000029">
    <property type="protein sequence ID" value="KAH9424557.1"/>
    <property type="molecule type" value="Genomic_DNA"/>
</dbReference>
<reference evidence="1 2" key="1">
    <citation type="journal article" date="2018" name="J. Allergy Clin. Immunol.">
        <title>High-quality assembly of Dermatophagoides pteronyssinus genome and transcriptome reveals a wide range of novel allergens.</title>
        <authorList>
            <person name="Liu X.Y."/>
            <person name="Yang K.Y."/>
            <person name="Wang M.Q."/>
            <person name="Kwok J.S."/>
            <person name="Zeng X."/>
            <person name="Yang Z."/>
            <person name="Xiao X.J."/>
            <person name="Lau C.P."/>
            <person name="Li Y."/>
            <person name="Huang Z.M."/>
            <person name="Ba J.G."/>
            <person name="Yim A.K."/>
            <person name="Ouyang C.Y."/>
            <person name="Ngai S.M."/>
            <person name="Chan T.F."/>
            <person name="Leung E.L."/>
            <person name="Liu L."/>
            <person name="Liu Z.G."/>
            <person name="Tsui S.K."/>
        </authorList>
    </citation>
    <scope>NUCLEOTIDE SEQUENCE [LARGE SCALE GENOMIC DNA]</scope>
    <source>
        <strain evidence="1">Derp</strain>
    </source>
</reference>
<accession>A0ABQ8JQ85</accession>
<keyword evidence="2" id="KW-1185">Reference proteome</keyword>